<evidence type="ECO:0000313" key="1">
    <source>
        <dbReference type="EMBL" id="KIJ26048.1"/>
    </source>
</evidence>
<sequence>MSESGALKALIPMSPDELSQITPDADDVPYSIKSSLMDIYNAIQRKTDIDTRRASQLSENIEESVKKLDVAGWTTLYESTPGEEI</sequence>
<name>A0A0C9TAD5_SPHS4</name>
<reference evidence="1 2" key="1">
    <citation type="submission" date="2014-06" db="EMBL/GenBank/DDBJ databases">
        <title>Evolutionary Origins and Diversification of the Mycorrhizal Mutualists.</title>
        <authorList>
            <consortium name="DOE Joint Genome Institute"/>
            <consortium name="Mycorrhizal Genomics Consortium"/>
            <person name="Kohler A."/>
            <person name="Kuo A."/>
            <person name="Nagy L.G."/>
            <person name="Floudas D."/>
            <person name="Copeland A."/>
            <person name="Barry K.W."/>
            <person name="Cichocki N."/>
            <person name="Veneault-Fourrey C."/>
            <person name="LaButti K."/>
            <person name="Lindquist E.A."/>
            <person name="Lipzen A."/>
            <person name="Lundell T."/>
            <person name="Morin E."/>
            <person name="Murat C."/>
            <person name="Riley R."/>
            <person name="Ohm R."/>
            <person name="Sun H."/>
            <person name="Tunlid A."/>
            <person name="Henrissat B."/>
            <person name="Grigoriev I.V."/>
            <person name="Hibbett D.S."/>
            <person name="Martin F."/>
        </authorList>
    </citation>
    <scope>NUCLEOTIDE SEQUENCE [LARGE SCALE GENOMIC DNA]</scope>
    <source>
        <strain evidence="1 2">SS14</strain>
    </source>
</reference>
<dbReference type="OrthoDB" id="2563749at2759"/>
<protein>
    <submittedName>
        <fullName evidence="1">Uncharacterized protein</fullName>
    </submittedName>
</protein>
<dbReference type="EMBL" id="KN837386">
    <property type="protein sequence ID" value="KIJ26048.1"/>
    <property type="molecule type" value="Genomic_DNA"/>
</dbReference>
<proteinExistence type="predicted"/>
<keyword evidence="2" id="KW-1185">Reference proteome</keyword>
<gene>
    <name evidence="1" type="ORF">M422DRAFT_272907</name>
</gene>
<dbReference type="HOGENOM" id="CLU_2514094_0_0_1"/>
<accession>A0A0C9TAD5</accession>
<dbReference type="Proteomes" id="UP000054279">
    <property type="component" value="Unassembled WGS sequence"/>
</dbReference>
<evidence type="ECO:0000313" key="2">
    <source>
        <dbReference type="Proteomes" id="UP000054279"/>
    </source>
</evidence>
<organism evidence="1 2">
    <name type="scientific">Sphaerobolus stellatus (strain SS14)</name>
    <dbReference type="NCBI Taxonomy" id="990650"/>
    <lineage>
        <taxon>Eukaryota</taxon>
        <taxon>Fungi</taxon>
        <taxon>Dikarya</taxon>
        <taxon>Basidiomycota</taxon>
        <taxon>Agaricomycotina</taxon>
        <taxon>Agaricomycetes</taxon>
        <taxon>Phallomycetidae</taxon>
        <taxon>Geastrales</taxon>
        <taxon>Sphaerobolaceae</taxon>
        <taxon>Sphaerobolus</taxon>
    </lineage>
</organism>
<dbReference type="AlphaFoldDB" id="A0A0C9TAD5"/>